<accession>A0A9P5WY67</accession>
<comment type="caution">
    <text evidence="2">The sequence shown here is derived from an EMBL/GenBank/DDBJ whole genome shotgun (WGS) entry which is preliminary data.</text>
</comment>
<dbReference type="AlphaFoldDB" id="A0A9P5WY67"/>
<feature type="region of interest" description="Disordered" evidence="1">
    <location>
        <begin position="26"/>
        <end position="54"/>
    </location>
</feature>
<evidence type="ECO:0000313" key="3">
    <source>
        <dbReference type="Proteomes" id="UP000807342"/>
    </source>
</evidence>
<reference evidence="2" key="1">
    <citation type="submission" date="2020-11" db="EMBL/GenBank/DDBJ databases">
        <authorList>
            <consortium name="DOE Joint Genome Institute"/>
            <person name="Ahrendt S."/>
            <person name="Riley R."/>
            <person name="Andreopoulos W."/>
            <person name="Labutti K."/>
            <person name="Pangilinan J."/>
            <person name="Ruiz-Duenas F.J."/>
            <person name="Barrasa J.M."/>
            <person name="Sanchez-Garcia M."/>
            <person name="Camarero S."/>
            <person name="Miyauchi S."/>
            <person name="Serrano A."/>
            <person name="Linde D."/>
            <person name="Babiker R."/>
            <person name="Drula E."/>
            <person name="Ayuso-Fernandez I."/>
            <person name="Pacheco R."/>
            <person name="Padilla G."/>
            <person name="Ferreira P."/>
            <person name="Barriuso J."/>
            <person name="Kellner H."/>
            <person name="Castanera R."/>
            <person name="Alfaro M."/>
            <person name="Ramirez L."/>
            <person name="Pisabarro A.G."/>
            <person name="Kuo A."/>
            <person name="Tritt A."/>
            <person name="Lipzen A."/>
            <person name="He G."/>
            <person name="Yan M."/>
            <person name="Ng V."/>
            <person name="Cullen D."/>
            <person name="Martin F."/>
            <person name="Rosso M.-N."/>
            <person name="Henrissat B."/>
            <person name="Hibbett D."/>
            <person name="Martinez A.T."/>
            <person name="Grigoriev I.V."/>
        </authorList>
    </citation>
    <scope>NUCLEOTIDE SEQUENCE</scope>
    <source>
        <strain evidence="2">MF-IS2</strain>
    </source>
</reference>
<sequence>MPQRPSPTVMPIPRGSKFGIRRAQLRHSKDHRSAYSARFCDDSAPSSTSSSPTLTSMKEFDELRIVRWTGGSDFVAPCGLGFISFGGRSIRGDVVYCVALPYYPM</sequence>
<protein>
    <submittedName>
        <fullName evidence="2">Uncharacterized protein</fullName>
    </submittedName>
</protein>
<dbReference type="EMBL" id="MU152940">
    <property type="protein sequence ID" value="KAF9440051.1"/>
    <property type="molecule type" value="Genomic_DNA"/>
</dbReference>
<evidence type="ECO:0000313" key="2">
    <source>
        <dbReference type="EMBL" id="KAF9440051.1"/>
    </source>
</evidence>
<dbReference type="Proteomes" id="UP000807342">
    <property type="component" value="Unassembled WGS sequence"/>
</dbReference>
<gene>
    <name evidence="2" type="ORF">P691DRAFT_783543</name>
</gene>
<organism evidence="2 3">
    <name type="scientific">Macrolepiota fuliginosa MF-IS2</name>
    <dbReference type="NCBI Taxonomy" id="1400762"/>
    <lineage>
        <taxon>Eukaryota</taxon>
        <taxon>Fungi</taxon>
        <taxon>Dikarya</taxon>
        <taxon>Basidiomycota</taxon>
        <taxon>Agaricomycotina</taxon>
        <taxon>Agaricomycetes</taxon>
        <taxon>Agaricomycetidae</taxon>
        <taxon>Agaricales</taxon>
        <taxon>Agaricineae</taxon>
        <taxon>Agaricaceae</taxon>
        <taxon>Macrolepiota</taxon>
    </lineage>
</organism>
<feature type="compositionally biased region" description="Low complexity" evidence="1">
    <location>
        <begin position="43"/>
        <end position="54"/>
    </location>
</feature>
<proteinExistence type="predicted"/>
<name>A0A9P5WY67_9AGAR</name>
<evidence type="ECO:0000256" key="1">
    <source>
        <dbReference type="SAM" id="MobiDB-lite"/>
    </source>
</evidence>
<keyword evidence="3" id="KW-1185">Reference proteome</keyword>